<name>A0AAE3EJ87_9SPIR</name>
<dbReference type="Pfam" id="PF02922">
    <property type="entry name" value="CBM_48"/>
    <property type="match status" value="1"/>
</dbReference>
<reference evidence="3" key="1">
    <citation type="submission" date="2021-08" db="EMBL/GenBank/DDBJ databases">
        <title>Comparative analyses of Brucepasteria parasyntrophica and Teretinema zuelzerae.</title>
        <authorList>
            <person name="Song Y."/>
            <person name="Brune A."/>
        </authorList>
    </citation>
    <scope>NUCLEOTIDE SEQUENCE</scope>
    <source>
        <strain evidence="3">DSM 1903</strain>
    </source>
</reference>
<dbReference type="NCBIfam" id="TIGR02104">
    <property type="entry name" value="pulA_typeI"/>
    <property type="match status" value="1"/>
</dbReference>
<dbReference type="SUPFAM" id="SSF81296">
    <property type="entry name" value="E set domains"/>
    <property type="match status" value="1"/>
</dbReference>
<evidence type="ECO:0000259" key="2">
    <source>
        <dbReference type="SMART" id="SM00642"/>
    </source>
</evidence>
<dbReference type="CDD" id="cd11341">
    <property type="entry name" value="AmyAc_Pullulanase_LD-like"/>
    <property type="match status" value="1"/>
</dbReference>
<dbReference type="GO" id="GO:0051060">
    <property type="term" value="F:pullulanase activity"/>
    <property type="evidence" value="ECO:0007669"/>
    <property type="project" value="UniProtKB-EC"/>
</dbReference>
<dbReference type="Gene3D" id="3.20.20.80">
    <property type="entry name" value="Glycosidases"/>
    <property type="match status" value="1"/>
</dbReference>
<dbReference type="Pfam" id="PF06202">
    <property type="entry name" value="GDE_C"/>
    <property type="match status" value="1"/>
</dbReference>
<dbReference type="RefSeq" id="WP_230756651.1">
    <property type="nucleotide sequence ID" value="NZ_JAINWA010000003.1"/>
</dbReference>
<dbReference type="EMBL" id="JAINWA010000003">
    <property type="protein sequence ID" value="MCD1655456.1"/>
    <property type="molecule type" value="Genomic_DNA"/>
</dbReference>
<dbReference type="InterPro" id="IPR014756">
    <property type="entry name" value="Ig_E-set"/>
</dbReference>
<dbReference type="PANTHER" id="PTHR43002">
    <property type="entry name" value="GLYCOGEN DEBRANCHING ENZYME"/>
    <property type="match status" value="1"/>
</dbReference>
<dbReference type="GO" id="GO:0005975">
    <property type="term" value="P:carbohydrate metabolic process"/>
    <property type="evidence" value="ECO:0007669"/>
    <property type="project" value="InterPro"/>
</dbReference>
<keyword evidence="4" id="KW-1185">Reference proteome</keyword>
<proteinExistence type="inferred from homology"/>
<dbReference type="Gene3D" id="2.60.40.10">
    <property type="entry name" value="Immunoglobulins"/>
    <property type="match status" value="1"/>
</dbReference>
<dbReference type="InterPro" id="IPR006047">
    <property type="entry name" value="GH13_cat_dom"/>
</dbReference>
<evidence type="ECO:0000313" key="4">
    <source>
        <dbReference type="Proteomes" id="UP001198163"/>
    </source>
</evidence>
<evidence type="ECO:0000313" key="3">
    <source>
        <dbReference type="EMBL" id="MCD1655456.1"/>
    </source>
</evidence>
<comment type="caution">
    <text evidence="3">The sequence shown here is derived from an EMBL/GenBank/DDBJ whole genome shotgun (WGS) entry which is preliminary data.</text>
</comment>
<dbReference type="InterPro" id="IPR032790">
    <property type="entry name" value="GDE_C"/>
</dbReference>
<dbReference type="InterPro" id="IPR011840">
    <property type="entry name" value="PulA_typeI"/>
</dbReference>
<feature type="domain" description="Glycosyl hydrolase family 13 catalytic" evidence="2">
    <location>
        <begin position="959"/>
        <end position="1344"/>
    </location>
</feature>
<gene>
    <name evidence="3" type="primary">pulA</name>
    <name evidence="3" type="ORF">K7J14_12200</name>
</gene>
<dbReference type="InterPro" id="IPR017853">
    <property type="entry name" value="GH"/>
</dbReference>
<dbReference type="InterPro" id="IPR012341">
    <property type="entry name" value="6hp_glycosidase-like_sf"/>
</dbReference>
<protein>
    <submittedName>
        <fullName evidence="3">Type I pullulanase</fullName>
        <ecNumber evidence="3">3.2.1.41</ecNumber>
    </submittedName>
</protein>
<dbReference type="InterPro" id="IPR008928">
    <property type="entry name" value="6-hairpin_glycosidase_sf"/>
</dbReference>
<dbReference type="SUPFAM" id="SSF51445">
    <property type="entry name" value="(Trans)glycosidases"/>
    <property type="match status" value="1"/>
</dbReference>
<accession>A0AAE3EJ87</accession>
<dbReference type="SMART" id="SM00642">
    <property type="entry name" value="Aamy"/>
    <property type="match status" value="1"/>
</dbReference>
<keyword evidence="3" id="KW-0326">Glycosidase</keyword>
<organism evidence="3 4">
    <name type="scientific">Teretinema zuelzerae</name>
    <dbReference type="NCBI Taxonomy" id="156"/>
    <lineage>
        <taxon>Bacteria</taxon>
        <taxon>Pseudomonadati</taxon>
        <taxon>Spirochaetota</taxon>
        <taxon>Spirochaetia</taxon>
        <taxon>Spirochaetales</taxon>
        <taxon>Treponemataceae</taxon>
        <taxon>Teretinema</taxon>
    </lineage>
</organism>
<dbReference type="InterPro" id="IPR013783">
    <property type="entry name" value="Ig-like_fold"/>
</dbReference>
<comment type="similarity">
    <text evidence="1">Belongs to the glycosyl hydrolase 13 family.</text>
</comment>
<dbReference type="Gene3D" id="1.50.10.10">
    <property type="match status" value="1"/>
</dbReference>
<dbReference type="EC" id="3.2.1.41" evidence="3"/>
<dbReference type="SUPFAM" id="SSF48208">
    <property type="entry name" value="Six-hairpin glycosidases"/>
    <property type="match status" value="1"/>
</dbReference>
<sequence length="1501" mass="164733">MMIRILPGDSRRMAWTDRKNGYFELLSCSADSCGGGYFRGETRYLADVFLCPEDHADLYRINAAETLVRPEGMTVIFNRPSSAHPSGSLGLHVSLLINEQAFWLSLSASRVFDSSRGSAAVPHAGFGLVFDSSLSGGRWTRAEHGSAVVWHNHAGAAIASVSPFTVESPDRDRAVLYAEGSTNPGWYLAFESTPERACAKAAFLAASDAVCAHRKSVAEFVDSCALDTGDPAFDSAVKWARFSGWMLAVNDHGPGIWAGLPWFRDNWGRDTFIALSGILLTSGRFKEAREVLVSFACHQNKDPESPDWGRIPNRFRGSNDVIYNTADGTLWFIRSLWEYLQYTGDLEILEELGPTVDLALQSDATRRTDSNGLLLHGDADTWMDARIRGNEPWSPRGDRANDIQSLWYTALVIGSRIARLKGFPALAEERAAQARRVKDSFRRLFWCPSRKALADHLPPGPHGEWLRDFRVRPNQLFALTAPAILDSPQTSGKEGFETALLDAAQSDAVLENVTRELASPFGLFSLSPEDPLFHPRHEYPGRYHKDAAYHNGTIWVWNTGPYVTAAALSQTRAGTGSGTLPDLAAALLREEARMILEDGCAGSLSENIHAEPGADGKPVLSGTWSQAWSVSEFARNAFQDLVGFNPRLIDRQIELRPCLPLGMNRVAAEVFFGPGWKLSIELRRPDADGGVWCSLLWNPGVSPDKTGSRLSLRPLMVCGRLLEADKSLEFLLPAAEPGVSFPPSFPARRFDAEFCGAIHRDDWLEQLILSGRMKSPHGGGSNAAALEWFFDSDYFIEKYRTKAELGAVYSRDETVFRLWAPTARNVQLVLYRGDSSAEPDAVLPAREGTVQEGRAGIWDRSLPGDQHGLYYAWRVTAHGITRESPDPYARACGCNGLRSQVVDPEATDPPGWNKTAAPSLGSPSDAVVCEVHVADLTSSPTWDGPESSRRTYEGAALAGTSFKGFSTGFDHLKTMGFTHVQLMPVFDFSSVDESRSRDPEYRSRFVSGAYNWGYDPGNYSVPEGSYSSDPSDGAARIRELKTLVRDYAAAGMGVIMDVVYNHVPAAQNHPLGICVPGYYFRVDSYSGAGDDTASERVMFREYMKQSLCWWLSRYKLSGFRFDLMGLHDVETMNEIMRELRRIKGDVLVYGEGWDMYRAGKMVGASMKEARKMPGIGFFNDAFRCGIKGPVFNAMEGGFVHDGSHREAVKFGLVGAVFHPQVHNRKVDGTANPNPWSDHPGTSVNYAEIHDNATLYDKLVLVEERADESRYEALAKLSIALVVLSQGMPILHAGMEFLRTKEIPPSILAEHPDLYDLWRTSDKKRAFSHNTYNLGDAVNALDWSRRAEKDSVVEYTRGLIALRKAHPLFRLGTAEAVARSLSFLESASQPAPHPAAGNGAVSADSAAGTSAESASCLAAPPILGWTIDGDAVQDAWKGVCVLVNPAEIPQIVALPSSFKGGPWRLVCDETGVLKGDSGARAGAEGGRPVTVPKKALYLYAEF</sequence>
<keyword evidence="3" id="KW-0378">Hydrolase</keyword>
<dbReference type="Proteomes" id="UP001198163">
    <property type="component" value="Unassembled WGS sequence"/>
</dbReference>
<dbReference type="CDD" id="cd02860">
    <property type="entry name" value="E_set_Pullulanase"/>
    <property type="match status" value="1"/>
</dbReference>
<evidence type="ECO:0000256" key="1">
    <source>
        <dbReference type="ARBA" id="ARBA00008061"/>
    </source>
</evidence>
<dbReference type="InterPro" id="IPR004193">
    <property type="entry name" value="Glyco_hydro_13_N"/>
</dbReference>